<keyword evidence="6" id="KW-1185">Reference proteome</keyword>
<evidence type="ECO:0000259" key="4">
    <source>
        <dbReference type="PROSITE" id="PS50987"/>
    </source>
</evidence>
<feature type="domain" description="HTH arsR-type" evidence="4">
    <location>
        <begin position="4"/>
        <end position="107"/>
    </location>
</feature>
<dbReference type="InterPro" id="IPR036390">
    <property type="entry name" value="WH_DNA-bd_sf"/>
</dbReference>
<name>A1AQC0_PELPD</name>
<dbReference type="CDD" id="cd00090">
    <property type="entry name" value="HTH_ARSR"/>
    <property type="match status" value="1"/>
</dbReference>
<dbReference type="AlphaFoldDB" id="A1AQC0"/>
<dbReference type="Pfam" id="PF01022">
    <property type="entry name" value="HTH_5"/>
    <property type="match status" value="1"/>
</dbReference>
<dbReference type="eggNOG" id="COG0640">
    <property type="taxonomic scope" value="Bacteria"/>
</dbReference>
<keyword evidence="1" id="KW-0805">Transcription regulation</keyword>
<dbReference type="RefSeq" id="WP_011735806.1">
    <property type="nucleotide sequence ID" value="NC_008609.1"/>
</dbReference>
<dbReference type="Proteomes" id="UP000006732">
    <property type="component" value="Chromosome"/>
</dbReference>
<accession>A1AQC0</accession>
<keyword evidence="3" id="KW-0804">Transcription</keyword>
<dbReference type="KEGG" id="ppd:Ppro_1931"/>
<evidence type="ECO:0000256" key="2">
    <source>
        <dbReference type="ARBA" id="ARBA00023125"/>
    </source>
</evidence>
<dbReference type="PROSITE" id="PS50987">
    <property type="entry name" value="HTH_ARSR_2"/>
    <property type="match status" value="1"/>
</dbReference>
<dbReference type="OrthoDB" id="9800049at2"/>
<dbReference type="HOGENOM" id="CLU_097806_7_5_7"/>
<dbReference type="STRING" id="338966.Ppro_1931"/>
<evidence type="ECO:0000256" key="3">
    <source>
        <dbReference type="ARBA" id="ARBA00023163"/>
    </source>
</evidence>
<dbReference type="SUPFAM" id="SSF46785">
    <property type="entry name" value="Winged helix' DNA-binding domain"/>
    <property type="match status" value="1"/>
</dbReference>
<sequence>MEFEEVYSTDFCSRRLKAIADPTRWAVVAQLIHGPRTVGELNGVLGMESTLLSHHLKILRDEGLVECLREGKNVRYFLSADVELTPSGRGINLGCCVLQLSEPVAEK</sequence>
<dbReference type="InterPro" id="IPR036388">
    <property type="entry name" value="WH-like_DNA-bd_sf"/>
</dbReference>
<dbReference type="InterPro" id="IPR011991">
    <property type="entry name" value="ArsR-like_HTH"/>
</dbReference>
<protein>
    <submittedName>
        <fullName evidence="5">Transcriptional regulator, ArsR family</fullName>
    </submittedName>
</protein>
<evidence type="ECO:0000256" key="1">
    <source>
        <dbReference type="ARBA" id="ARBA00023015"/>
    </source>
</evidence>
<dbReference type="SMART" id="SM00418">
    <property type="entry name" value="HTH_ARSR"/>
    <property type="match status" value="1"/>
</dbReference>
<dbReference type="InterPro" id="IPR001845">
    <property type="entry name" value="HTH_ArsR_DNA-bd_dom"/>
</dbReference>
<reference evidence="5 6" key="1">
    <citation type="submission" date="2006-10" db="EMBL/GenBank/DDBJ databases">
        <title>Complete sequence of chromosome of Pelobacter propionicus DSM 2379.</title>
        <authorList>
            <consortium name="US DOE Joint Genome Institute"/>
            <person name="Copeland A."/>
            <person name="Lucas S."/>
            <person name="Lapidus A."/>
            <person name="Barry K."/>
            <person name="Detter J.C."/>
            <person name="Glavina del Rio T."/>
            <person name="Hammon N."/>
            <person name="Israni S."/>
            <person name="Dalin E."/>
            <person name="Tice H."/>
            <person name="Pitluck S."/>
            <person name="Saunders E."/>
            <person name="Brettin T."/>
            <person name="Bruce D."/>
            <person name="Han C."/>
            <person name="Tapia R."/>
            <person name="Schmutz J."/>
            <person name="Larimer F."/>
            <person name="Land M."/>
            <person name="Hauser L."/>
            <person name="Kyrpides N."/>
            <person name="Kim E."/>
            <person name="Lovley D."/>
            <person name="Richardson P."/>
        </authorList>
    </citation>
    <scope>NUCLEOTIDE SEQUENCE [LARGE SCALE GENOMIC DNA]</scope>
    <source>
        <strain evidence="6">DSM 2379 / NBRC 103807 / OttBd1</strain>
    </source>
</reference>
<dbReference type="Gene3D" id="1.10.10.10">
    <property type="entry name" value="Winged helix-like DNA-binding domain superfamily/Winged helix DNA-binding domain"/>
    <property type="match status" value="1"/>
</dbReference>
<proteinExistence type="predicted"/>
<dbReference type="GO" id="GO:0003677">
    <property type="term" value="F:DNA binding"/>
    <property type="evidence" value="ECO:0007669"/>
    <property type="project" value="UniProtKB-KW"/>
</dbReference>
<dbReference type="PANTHER" id="PTHR33154">
    <property type="entry name" value="TRANSCRIPTIONAL REGULATOR, ARSR FAMILY"/>
    <property type="match status" value="1"/>
</dbReference>
<dbReference type="EMBL" id="CP000482">
    <property type="protein sequence ID" value="ABK99540.1"/>
    <property type="molecule type" value="Genomic_DNA"/>
</dbReference>
<dbReference type="GO" id="GO:0003700">
    <property type="term" value="F:DNA-binding transcription factor activity"/>
    <property type="evidence" value="ECO:0007669"/>
    <property type="project" value="InterPro"/>
</dbReference>
<gene>
    <name evidence="5" type="ordered locus">Ppro_1931</name>
</gene>
<evidence type="ECO:0000313" key="6">
    <source>
        <dbReference type="Proteomes" id="UP000006732"/>
    </source>
</evidence>
<keyword evidence="2" id="KW-0238">DNA-binding</keyword>
<dbReference type="InterPro" id="IPR051081">
    <property type="entry name" value="HTH_MetalResp_TranReg"/>
</dbReference>
<dbReference type="PRINTS" id="PR00778">
    <property type="entry name" value="HTHARSR"/>
</dbReference>
<dbReference type="PANTHER" id="PTHR33154:SF33">
    <property type="entry name" value="TRANSCRIPTIONAL REPRESSOR SDPR"/>
    <property type="match status" value="1"/>
</dbReference>
<dbReference type="NCBIfam" id="NF033788">
    <property type="entry name" value="HTH_metalloreg"/>
    <property type="match status" value="1"/>
</dbReference>
<organism evidence="5 6">
    <name type="scientific">Pelobacter propionicus (strain DSM 2379 / NBRC 103807 / OttBd1)</name>
    <dbReference type="NCBI Taxonomy" id="338966"/>
    <lineage>
        <taxon>Bacteria</taxon>
        <taxon>Pseudomonadati</taxon>
        <taxon>Thermodesulfobacteriota</taxon>
        <taxon>Desulfuromonadia</taxon>
        <taxon>Desulfuromonadales</taxon>
        <taxon>Desulfuromonadaceae</taxon>
        <taxon>Pelobacter</taxon>
    </lineage>
</organism>
<evidence type="ECO:0000313" key="5">
    <source>
        <dbReference type="EMBL" id="ABK99540.1"/>
    </source>
</evidence>